<protein>
    <submittedName>
        <fullName evidence="3">Citrate synthase (Si)</fullName>
        <ecNumber evidence="3">2.3.3.1</ecNumber>
    </submittedName>
</protein>
<organism evidence="3">
    <name type="scientific">hydrothermal vent metagenome</name>
    <dbReference type="NCBI Taxonomy" id="652676"/>
    <lineage>
        <taxon>unclassified sequences</taxon>
        <taxon>metagenomes</taxon>
        <taxon>ecological metagenomes</taxon>
    </lineage>
</organism>
<dbReference type="PANTHER" id="PTHR11739:SF23">
    <property type="entry name" value="CITRATE SYNTHASE 2-RELATED"/>
    <property type="match status" value="1"/>
</dbReference>
<dbReference type="PROSITE" id="PS00480">
    <property type="entry name" value="CITRATE_SYNTHASE"/>
    <property type="match status" value="1"/>
</dbReference>
<keyword evidence="2 3" id="KW-0808">Transferase</keyword>
<dbReference type="Gene3D" id="1.10.230.10">
    <property type="entry name" value="Cytochrome P450-Terp, domain 2"/>
    <property type="match status" value="1"/>
</dbReference>
<evidence type="ECO:0000256" key="2">
    <source>
        <dbReference type="ARBA" id="ARBA00022679"/>
    </source>
</evidence>
<dbReference type="GO" id="GO:0036440">
    <property type="term" value="F:citrate synthase activity"/>
    <property type="evidence" value="ECO:0007669"/>
    <property type="project" value="UniProtKB-EC"/>
</dbReference>
<gene>
    <name evidence="3" type="ORF">MNBD_CHLOROFLEXI01-3236</name>
</gene>
<dbReference type="InterPro" id="IPR002020">
    <property type="entry name" value="Citrate_synthase"/>
</dbReference>
<dbReference type="InterPro" id="IPR024176">
    <property type="entry name" value="Citrate_synthase_bac-typ"/>
</dbReference>
<dbReference type="NCBIfam" id="NF009005">
    <property type="entry name" value="PRK12350.1"/>
    <property type="match status" value="1"/>
</dbReference>
<dbReference type="GO" id="GO:0005975">
    <property type="term" value="P:carbohydrate metabolic process"/>
    <property type="evidence" value="ECO:0007669"/>
    <property type="project" value="TreeGrafter"/>
</dbReference>
<dbReference type="AlphaFoldDB" id="A0A3B0UZQ2"/>
<name>A0A3B0UZQ2_9ZZZZ</name>
<dbReference type="Gene3D" id="1.10.580.10">
    <property type="entry name" value="Citrate Synthase, domain 1"/>
    <property type="match status" value="1"/>
</dbReference>
<dbReference type="InterPro" id="IPR036969">
    <property type="entry name" value="Citrate_synthase_sf"/>
</dbReference>
<dbReference type="PIRSF" id="PIRSF001369">
    <property type="entry name" value="Citrate_synth"/>
    <property type="match status" value="1"/>
</dbReference>
<reference evidence="3" key="1">
    <citation type="submission" date="2018-06" db="EMBL/GenBank/DDBJ databases">
        <authorList>
            <person name="Zhirakovskaya E."/>
        </authorList>
    </citation>
    <scope>NUCLEOTIDE SEQUENCE</scope>
</reference>
<dbReference type="EMBL" id="UOEU01000618">
    <property type="protein sequence ID" value="VAW36271.1"/>
    <property type="molecule type" value="Genomic_DNA"/>
</dbReference>
<sequence>MSTQNGYAPGLEGIIAAETHLSHVDGLKGELIIAGFPLAELAAKATFEETVYLLWNGRLPTQTELTILKEKLTALRPLPEATITLLRAAAAAKTSPMDALRMAAGTLDLGLPANDHLTVAQTVVARLPIIVATYHRLQQGKEPLPPNPELSHTANFLYLLNGTIPSQARVRGLETYLNTVVDHGLNASTFAARVIIATQSDLVSAVVGAIGALKGPLHGGAPGPALDTVFEIGTADRAEAVLQAKLDNGERLMGFGHRVYKVRDPRAEVLSVAAEKMFHTDGDMALYDLAKEVEETAVRLLAIHKPGRHLQTNVEFYTALLLHGLGLETDIFTPTFAIGRTAGWLAHCFEQIENGRLIRPKSRYIGQMNTAWTPLITR</sequence>
<keyword evidence="3" id="KW-0012">Acyltransferase</keyword>
<accession>A0A3B0UZQ2</accession>
<dbReference type="GO" id="GO:0005829">
    <property type="term" value="C:cytosol"/>
    <property type="evidence" value="ECO:0007669"/>
    <property type="project" value="TreeGrafter"/>
</dbReference>
<comment type="similarity">
    <text evidence="1">Belongs to the citrate synthase family.</text>
</comment>
<dbReference type="Pfam" id="PF00285">
    <property type="entry name" value="Citrate_synt"/>
    <property type="match status" value="1"/>
</dbReference>
<dbReference type="InterPro" id="IPR019810">
    <property type="entry name" value="Citrate_synthase_AS"/>
</dbReference>
<dbReference type="EC" id="2.3.3.1" evidence="3"/>
<evidence type="ECO:0000256" key="1">
    <source>
        <dbReference type="ARBA" id="ARBA00010566"/>
    </source>
</evidence>
<dbReference type="CDD" id="cd06109">
    <property type="entry name" value="BsCS-I_like"/>
    <property type="match status" value="1"/>
</dbReference>
<dbReference type="SUPFAM" id="SSF48256">
    <property type="entry name" value="Citrate synthase"/>
    <property type="match status" value="1"/>
</dbReference>
<dbReference type="PRINTS" id="PR00143">
    <property type="entry name" value="CITRTSNTHASE"/>
</dbReference>
<dbReference type="GO" id="GO:0006099">
    <property type="term" value="P:tricarboxylic acid cycle"/>
    <property type="evidence" value="ECO:0007669"/>
    <property type="project" value="InterPro"/>
</dbReference>
<dbReference type="InterPro" id="IPR016143">
    <property type="entry name" value="Citrate_synth-like_sm_a-sub"/>
</dbReference>
<dbReference type="InterPro" id="IPR016142">
    <property type="entry name" value="Citrate_synth-like_lrg_a-sub"/>
</dbReference>
<evidence type="ECO:0000313" key="3">
    <source>
        <dbReference type="EMBL" id="VAW36271.1"/>
    </source>
</evidence>
<proteinExistence type="inferred from homology"/>
<dbReference type="PANTHER" id="PTHR11739">
    <property type="entry name" value="CITRATE SYNTHASE"/>
    <property type="match status" value="1"/>
</dbReference>